<gene>
    <name evidence="2" type="ORF">SAMN02745126_04553</name>
</gene>
<keyword evidence="3" id="KW-1185">Reference proteome</keyword>
<protein>
    <submittedName>
        <fullName evidence="2">Cupredoxin-like domain-containing protein</fullName>
    </submittedName>
</protein>
<dbReference type="RefSeq" id="WP_231714901.1">
    <property type="nucleotide sequence ID" value="NZ_FUWJ01000007.1"/>
</dbReference>
<dbReference type="EMBL" id="FUWJ01000007">
    <property type="protein sequence ID" value="SKA25623.1"/>
    <property type="molecule type" value="Genomic_DNA"/>
</dbReference>
<accession>A0A1T4SBM4</accession>
<evidence type="ECO:0000313" key="2">
    <source>
        <dbReference type="EMBL" id="SKA25623.1"/>
    </source>
</evidence>
<dbReference type="InterPro" id="IPR028096">
    <property type="entry name" value="EfeO_Cupredoxin"/>
</dbReference>
<dbReference type="SUPFAM" id="SSF49503">
    <property type="entry name" value="Cupredoxins"/>
    <property type="match status" value="1"/>
</dbReference>
<evidence type="ECO:0000313" key="3">
    <source>
        <dbReference type="Proteomes" id="UP000190092"/>
    </source>
</evidence>
<dbReference type="Proteomes" id="UP000190092">
    <property type="component" value="Unassembled WGS sequence"/>
</dbReference>
<sequence>MGLATLPALAADPIVLVLKGNRFAPNAVTAPAGTKVRLEVRNEDATPAEFESHDLRVEKIIAPGGRITVLVGPLKPGTYKFFDDYHPDTANGTLTAIPTGQ</sequence>
<name>A0A1T4SBM4_9HYPH</name>
<dbReference type="Pfam" id="PF13473">
    <property type="entry name" value="Cupredoxin_1"/>
    <property type="match status" value="1"/>
</dbReference>
<dbReference type="InterPro" id="IPR008972">
    <property type="entry name" value="Cupredoxin"/>
</dbReference>
<evidence type="ECO:0000259" key="1">
    <source>
        <dbReference type="Pfam" id="PF13473"/>
    </source>
</evidence>
<feature type="domain" description="EfeO-type cupredoxin-like" evidence="1">
    <location>
        <begin position="9"/>
        <end position="96"/>
    </location>
</feature>
<organism evidence="2 3">
    <name type="scientific">Enhydrobacter aerosaccus</name>
    <dbReference type="NCBI Taxonomy" id="225324"/>
    <lineage>
        <taxon>Bacteria</taxon>
        <taxon>Pseudomonadati</taxon>
        <taxon>Pseudomonadota</taxon>
        <taxon>Alphaproteobacteria</taxon>
        <taxon>Hyphomicrobiales</taxon>
        <taxon>Enhydrobacter</taxon>
    </lineage>
</organism>
<dbReference type="Gene3D" id="2.60.40.420">
    <property type="entry name" value="Cupredoxins - blue copper proteins"/>
    <property type="match status" value="1"/>
</dbReference>
<proteinExistence type="predicted"/>
<reference evidence="3" key="1">
    <citation type="submission" date="2017-02" db="EMBL/GenBank/DDBJ databases">
        <authorList>
            <person name="Varghese N."/>
            <person name="Submissions S."/>
        </authorList>
    </citation>
    <scope>NUCLEOTIDE SEQUENCE [LARGE SCALE GENOMIC DNA]</scope>
    <source>
        <strain evidence="3">ATCC 27094</strain>
    </source>
</reference>
<dbReference type="STRING" id="225324.SAMN02745126_04553"/>
<dbReference type="AlphaFoldDB" id="A0A1T4SBM4"/>